<comment type="caution">
    <text evidence="2">The sequence shown here is derived from an EMBL/GenBank/DDBJ whole genome shotgun (WGS) entry which is preliminary data.</text>
</comment>
<protein>
    <recommendedName>
        <fullName evidence="4">YvrJ family protein</fullName>
    </recommendedName>
</protein>
<evidence type="ECO:0000313" key="3">
    <source>
        <dbReference type="Proteomes" id="UP000321491"/>
    </source>
</evidence>
<organism evidence="2 3">
    <name type="scientific">Cerasibacillus quisquiliarum</name>
    <dbReference type="NCBI Taxonomy" id="227865"/>
    <lineage>
        <taxon>Bacteria</taxon>
        <taxon>Bacillati</taxon>
        <taxon>Bacillota</taxon>
        <taxon>Bacilli</taxon>
        <taxon>Bacillales</taxon>
        <taxon>Bacillaceae</taxon>
        <taxon>Cerasibacillus</taxon>
    </lineage>
</organism>
<evidence type="ECO:0008006" key="4">
    <source>
        <dbReference type="Google" id="ProtNLM"/>
    </source>
</evidence>
<keyword evidence="1" id="KW-0812">Transmembrane</keyword>
<keyword evidence="3" id="KW-1185">Reference proteome</keyword>
<proteinExistence type="predicted"/>
<dbReference type="OrthoDB" id="2662123at2"/>
<dbReference type="AlphaFoldDB" id="A0A511UYK2"/>
<accession>A0A511UYK2</accession>
<dbReference type="Proteomes" id="UP000321491">
    <property type="component" value="Unassembled WGS sequence"/>
</dbReference>
<feature type="transmembrane region" description="Helical" evidence="1">
    <location>
        <begin position="6"/>
        <end position="28"/>
    </location>
</feature>
<name>A0A511UYK2_9BACI</name>
<reference evidence="2 3" key="1">
    <citation type="submission" date="2019-07" db="EMBL/GenBank/DDBJ databases">
        <title>Whole genome shotgun sequence of Cerasibacillus quisquiliarum NBRC 102429.</title>
        <authorList>
            <person name="Hosoyama A."/>
            <person name="Uohara A."/>
            <person name="Ohji S."/>
            <person name="Ichikawa N."/>
        </authorList>
    </citation>
    <scope>NUCLEOTIDE SEQUENCE [LARGE SCALE GENOMIC DNA]</scope>
    <source>
        <strain evidence="2 3">NBRC 102429</strain>
    </source>
</reference>
<dbReference type="RefSeq" id="WP_146935274.1">
    <property type="nucleotide sequence ID" value="NZ_BJXW01000007.1"/>
</dbReference>
<evidence type="ECO:0000256" key="1">
    <source>
        <dbReference type="SAM" id="Phobius"/>
    </source>
</evidence>
<dbReference type="Pfam" id="PF12841">
    <property type="entry name" value="YvrJ"/>
    <property type="match status" value="1"/>
</dbReference>
<gene>
    <name evidence="2" type="ORF">CQU01_04500</name>
</gene>
<dbReference type="InterPro" id="IPR024419">
    <property type="entry name" value="YvrJ"/>
</dbReference>
<keyword evidence="1" id="KW-0472">Membrane</keyword>
<keyword evidence="1" id="KW-1133">Transmembrane helix</keyword>
<dbReference type="EMBL" id="BJXW01000007">
    <property type="protein sequence ID" value="GEN30212.1"/>
    <property type="molecule type" value="Genomic_DNA"/>
</dbReference>
<evidence type="ECO:0000313" key="2">
    <source>
        <dbReference type="EMBL" id="GEN30212.1"/>
    </source>
</evidence>
<sequence length="57" mass="6537">MTPESMPIWVGIIGNFGFPIAITVYLFVRFENKIDKLEKVILGLSTVIKEVNKNKRK</sequence>